<dbReference type="InterPro" id="IPR009057">
    <property type="entry name" value="Homeodomain-like_sf"/>
</dbReference>
<dbReference type="PANTHER" id="PTHR43280">
    <property type="entry name" value="ARAC-FAMILY TRANSCRIPTIONAL REGULATOR"/>
    <property type="match status" value="1"/>
</dbReference>
<sequence>MEFYANKLCITPKHLSKVIKESSDRSAIEWIDSYVMLEAKALLKSTNMTIQQISDELNFPSQTFFGKYFKR</sequence>
<keyword evidence="3" id="KW-0804">Transcription</keyword>
<dbReference type="SMART" id="SM00342">
    <property type="entry name" value="HTH_ARAC"/>
    <property type="match status" value="1"/>
</dbReference>
<gene>
    <name evidence="5" type="ORF">EZS27_007897</name>
</gene>
<dbReference type="SUPFAM" id="SSF46689">
    <property type="entry name" value="Homeodomain-like"/>
    <property type="match status" value="1"/>
</dbReference>
<dbReference type="EMBL" id="SNRY01000215">
    <property type="protein sequence ID" value="KAA6344491.1"/>
    <property type="molecule type" value="Genomic_DNA"/>
</dbReference>
<name>A0A5J4SGU5_9ZZZZ</name>
<feature type="domain" description="HTH araC/xylS-type" evidence="4">
    <location>
        <begin position="1"/>
        <end position="71"/>
    </location>
</feature>
<accession>A0A5J4SGU5</accession>
<keyword evidence="1" id="KW-0805">Transcription regulation</keyword>
<evidence type="ECO:0000256" key="1">
    <source>
        <dbReference type="ARBA" id="ARBA00023015"/>
    </source>
</evidence>
<evidence type="ECO:0000256" key="2">
    <source>
        <dbReference type="ARBA" id="ARBA00023125"/>
    </source>
</evidence>
<reference evidence="5" key="1">
    <citation type="submission" date="2019-03" db="EMBL/GenBank/DDBJ databases">
        <title>Single cell metagenomics reveals metabolic interactions within the superorganism composed of flagellate Streblomastix strix and complex community of Bacteroidetes bacteria on its surface.</title>
        <authorList>
            <person name="Treitli S.C."/>
            <person name="Kolisko M."/>
            <person name="Husnik F."/>
            <person name="Keeling P."/>
            <person name="Hampl V."/>
        </authorList>
    </citation>
    <scope>NUCLEOTIDE SEQUENCE</scope>
    <source>
        <strain evidence="5">STM</strain>
    </source>
</reference>
<dbReference type="GO" id="GO:0043565">
    <property type="term" value="F:sequence-specific DNA binding"/>
    <property type="evidence" value="ECO:0007669"/>
    <property type="project" value="InterPro"/>
</dbReference>
<evidence type="ECO:0000313" key="5">
    <source>
        <dbReference type="EMBL" id="KAA6344491.1"/>
    </source>
</evidence>
<dbReference type="GO" id="GO:0003700">
    <property type="term" value="F:DNA-binding transcription factor activity"/>
    <property type="evidence" value="ECO:0007669"/>
    <property type="project" value="InterPro"/>
</dbReference>
<dbReference type="PANTHER" id="PTHR43280:SF32">
    <property type="entry name" value="TRANSCRIPTIONAL REGULATORY PROTEIN"/>
    <property type="match status" value="1"/>
</dbReference>
<evidence type="ECO:0000259" key="4">
    <source>
        <dbReference type="PROSITE" id="PS01124"/>
    </source>
</evidence>
<evidence type="ECO:0000256" key="3">
    <source>
        <dbReference type="ARBA" id="ARBA00023163"/>
    </source>
</evidence>
<organism evidence="5">
    <name type="scientific">termite gut metagenome</name>
    <dbReference type="NCBI Taxonomy" id="433724"/>
    <lineage>
        <taxon>unclassified sequences</taxon>
        <taxon>metagenomes</taxon>
        <taxon>organismal metagenomes</taxon>
    </lineage>
</organism>
<proteinExistence type="predicted"/>
<dbReference type="Pfam" id="PF12833">
    <property type="entry name" value="HTH_18"/>
    <property type="match status" value="1"/>
</dbReference>
<dbReference type="Gene3D" id="1.10.10.60">
    <property type="entry name" value="Homeodomain-like"/>
    <property type="match status" value="1"/>
</dbReference>
<dbReference type="AlphaFoldDB" id="A0A5J4SGU5"/>
<dbReference type="InterPro" id="IPR018060">
    <property type="entry name" value="HTH_AraC"/>
</dbReference>
<protein>
    <submittedName>
        <fullName evidence="5">Arabinose operon regulatory protein</fullName>
    </submittedName>
</protein>
<dbReference type="PROSITE" id="PS01124">
    <property type="entry name" value="HTH_ARAC_FAMILY_2"/>
    <property type="match status" value="1"/>
</dbReference>
<comment type="caution">
    <text evidence="5">The sequence shown here is derived from an EMBL/GenBank/DDBJ whole genome shotgun (WGS) entry which is preliminary data.</text>
</comment>
<keyword evidence="2" id="KW-0238">DNA-binding</keyword>